<proteinExistence type="predicted"/>
<comment type="caution">
    <text evidence="2">The sequence shown here is derived from an EMBL/GenBank/DDBJ whole genome shotgun (WGS) entry which is preliminary data.</text>
</comment>
<gene>
    <name evidence="2" type="ORF">V6N12_055186</name>
</gene>
<organism evidence="2 3">
    <name type="scientific">Hibiscus sabdariffa</name>
    <name type="common">roselle</name>
    <dbReference type="NCBI Taxonomy" id="183260"/>
    <lineage>
        <taxon>Eukaryota</taxon>
        <taxon>Viridiplantae</taxon>
        <taxon>Streptophyta</taxon>
        <taxon>Embryophyta</taxon>
        <taxon>Tracheophyta</taxon>
        <taxon>Spermatophyta</taxon>
        <taxon>Magnoliopsida</taxon>
        <taxon>eudicotyledons</taxon>
        <taxon>Gunneridae</taxon>
        <taxon>Pentapetalae</taxon>
        <taxon>rosids</taxon>
        <taxon>malvids</taxon>
        <taxon>Malvales</taxon>
        <taxon>Malvaceae</taxon>
        <taxon>Malvoideae</taxon>
        <taxon>Hibiscus</taxon>
    </lineage>
</organism>
<accession>A0ABR2B1N8</accession>
<evidence type="ECO:0000256" key="1">
    <source>
        <dbReference type="SAM" id="Phobius"/>
    </source>
</evidence>
<keyword evidence="1" id="KW-0472">Membrane</keyword>
<reference evidence="2 3" key="1">
    <citation type="journal article" date="2024" name="G3 (Bethesda)">
        <title>Genome assembly of Hibiscus sabdariffa L. provides insights into metabolisms of medicinal natural products.</title>
        <authorList>
            <person name="Kim T."/>
        </authorList>
    </citation>
    <scope>NUCLEOTIDE SEQUENCE [LARGE SCALE GENOMIC DNA]</scope>
    <source>
        <strain evidence="2">TK-2024</strain>
        <tissue evidence="2">Old leaves</tissue>
    </source>
</reference>
<sequence length="87" mass="8911">MSGWCAGVGRRGVWVLAVLRVATIGSVGRWIWSGVVVLGGVSGEFGLKGKDLVMVFRAGSGVVGVGLSGQFGEPVPEPTMVRIGLSP</sequence>
<dbReference type="Proteomes" id="UP001472677">
    <property type="component" value="Unassembled WGS sequence"/>
</dbReference>
<evidence type="ECO:0000313" key="2">
    <source>
        <dbReference type="EMBL" id="KAK8500674.1"/>
    </source>
</evidence>
<dbReference type="EMBL" id="JBBPBM010000212">
    <property type="protein sequence ID" value="KAK8500674.1"/>
    <property type="molecule type" value="Genomic_DNA"/>
</dbReference>
<keyword evidence="1" id="KW-1133">Transmembrane helix</keyword>
<protein>
    <submittedName>
        <fullName evidence="2">Uncharacterized protein</fullName>
    </submittedName>
</protein>
<keyword evidence="3" id="KW-1185">Reference proteome</keyword>
<feature type="transmembrane region" description="Helical" evidence="1">
    <location>
        <begin position="12"/>
        <end position="32"/>
    </location>
</feature>
<keyword evidence="1" id="KW-0812">Transmembrane</keyword>
<evidence type="ECO:0000313" key="3">
    <source>
        <dbReference type="Proteomes" id="UP001472677"/>
    </source>
</evidence>
<name>A0ABR2B1N8_9ROSI</name>